<dbReference type="GO" id="GO:0051310">
    <property type="term" value="P:metaphase chromosome alignment"/>
    <property type="evidence" value="ECO:0007669"/>
    <property type="project" value="TreeGrafter"/>
</dbReference>
<evidence type="ECO:0000256" key="6">
    <source>
        <dbReference type="ARBA" id="ARBA00023212"/>
    </source>
</evidence>
<dbReference type="GO" id="GO:0032133">
    <property type="term" value="C:chromosome passenger complex"/>
    <property type="evidence" value="ECO:0007669"/>
    <property type="project" value="TreeGrafter"/>
</dbReference>
<dbReference type="InterPro" id="IPR005635">
    <property type="entry name" value="Inner_centromere_prot_ARK-bd"/>
</dbReference>
<keyword evidence="7" id="KW-0539">Nucleus</keyword>
<keyword evidence="5" id="KW-0159">Chromosome partition</keyword>
<dbReference type="Proteomes" id="UP000078541">
    <property type="component" value="Unassembled WGS sequence"/>
</dbReference>
<feature type="region of interest" description="Disordered" evidence="8">
    <location>
        <begin position="99"/>
        <end position="120"/>
    </location>
</feature>
<keyword evidence="6" id="KW-0206">Cytoskeleton</keyword>
<reference evidence="10 11" key="1">
    <citation type="submission" date="2016-03" db="EMBL/GenBank/DDBJ databases">
        <title>Trachymyrmex septentrionalis WGS genome.</title>
        <authorList>
            <person name="Nygaard S."/>
            <person name="Hu H."/>
            <person name="Boomsma J."/>
            <person name="Zhang G."/>
        </authorList>
    </citation>
    <scope>NUCLEOTIDE SEQUENCE [LARGE SCALE GENOMIC DNA]</scope>
    <source>
        <strain evidence="10">Tsep2-gDNA-1</strain>
        <tissue evidence="10">Whole body</tissue>
    </source>
</reference>
<dbReference type="GO" id="GO:1990385">
    <property type="term" value="C:meiotic spindle midzone"/>
    <property type="evidence" value="ECO:0007669"/>
    <property type="project" value="TreeGrafter"/>
</dbReference>
<feature type="region of interest" description="Disordered" evidence="8">
    <location>
        <begin position="754"/>
        <end position="788"/>
    </location>
</feature>
<comment type="similarity">
    <text evidence="3">Belongs to the INCENP family.</text>
</comment>
<evidence type="ECO:0000256" key="2">
    <source>
        <dbReference type="ARBA" id="ARBA00004186"/>
    </source>
</evidence>
<name>A0A195EWG2_9HYME</name>
<keyword evidence="4" id="KW-0963">Cytoplasm</keyword>
<evidence type="ECO:0000256" key="4">
    <source>
        <dbReference type="ARBA" id="ARBA00022490"/>
    </source>
</evidence>
<dbReference type="Pfam" id="PF03941">
    <property type="entry name" value="INCENP_ARK-bind"/>
    <property type="match status" value="1"/>
</dbReference>
<protein>
    <submittedName>
        <fullName evidence="10">Inner centromere protein</fullName>
    </submittedName>
</protein>
<evidence type="ECO:0000256" key="1">
    <source>
        <dbReference type="ARBA" id="ARBA00004123"/>
    </source>
</evidence>
<evidence type="ECO:0000256" key="7">
    <source>
        <dbReference type="ARBA" id="ARBA00023242"/>
    </source>
</evidence>
<dbReference type="AlphaFoldDB" id="A0A195EWG2"/>
<accession>A0A195EWG2</accession>
<proteinExistence type="inferred from homology"/>
<dbReference type="GO" id="GO:0000776">
    <property type="term" value="C:kinetochore"/>
    <property type="evidence" value="ECO:0007669"/>
    <property type="project" value="TreeGrafter"/>
</dbReference>
<feature type="domain" description="Inner centromere protein ARK-binding" evidence="9">
    <location>
        <begin position="777"/>
        <end position="810"/>
    </location>
</feature>
<dbReference type="GO" id="GO:0005634">
    <property type="term" value="C:nucleus"/>
    <property type="evidence" value="ECO:0007669"/>
    <property type="project" value="UniProtKB-SubCell"/>
</dbReference>
<dbReference type="GO" id="GO:0000281">
    <property type="term" value="P:mitotic cytokinesis"/>
    <property type="evidence" value="ECO:0007669"/>
    <property type="project" value="TreeGrafter"/>
</dbReference>
<evidence type="ECO:0000313" key="10">
    <source>
        <dbReference type="EMBL" id="KYN32573.1"/>
    </source>
</evidence>
<evidence type="ECO:0000256" key="5">
    <source>
        <dbReference type="ARBA" id="ARBA00022829"/>
    </source>
</evidence>
<keyword evidence="11" id="KW-1185">Reference proteome</keyword>
<dbReference type="GO" id="GO:0051257">
    <property type="term" value="P:meiotic spindle midzone assembly"/>
    <property type="evidence" value="ECO:0007669"/>
    <property type="project" value="TreeGrafter"/>
</dbReference>
<feature type="region of interest" description="Disordered" evidence="8">
    <location>
        <begin position="595"/>
        <end position="660"/>
    </location>
</feature>
<feature type="compositionally biased region" description="Basic and acidic residues" evidence="8">
    <location>
        <begin position="598"/>
        <end position="660"/>
    </location>
</feature>
<organism evidence="10 11">
    <name type="scientific">Trachymyrmex septentrionalis</name>
    <dbReference type="NCBI Taxonomy" id="34720"/>
    <lineage>
        <taxon>Eukaryota</taxon>
        <taxon>Metazoa</taxon>
        <taxon>Ecdysozoa</taxon>
        <taxon>Arthropoda</taxon>
        <taxon>Hexapoda</taxon>
        <taxon>Insecta</taxon>
        <taxon>Pterygota</taxon>
        <taxon>Neoptera</taxon>
        <taxon>Endopterygota</taxon>
        <taxon>Hymenoptera</taxon>
        <taxon>Apocrita</taxon>
        <taxon>Aculeata</taxon>
        <taxon>Formicoidea</taxon>
        <taxon>Formicidae</taxon>
        <taxon>Myrmicinae</taxon>
        <taxon>Trachymyrmex</taxon>
    </lineage>
</organism>
<gene>
    <name evidence="10" type="ORF">ALC56_13054</name>
</gene>
<feature type="compositionally biased region" description="Basic residues" evidence="8">
    <location>
        <begin position="352"/>
        <end position="362"/>
    </location>
</feature>
<feature type="compositionally biased region" description="Acidic residues" evidence="8">
    <location>
        <begin position="774"/>
        <end position="783"/>
    </location>
</feature>
<evidence type="ECO:0000256" key="8">
    <source>
        <dbReference type="SAM" id="MobiDB-lite"/>
    </source>
</evidence>
<dbReference type="STRING" id="34720.A0A195EWG2"/>
<dbReference type="PANTHER" id="PTHR13142">
    <property type="entry name" value="INNER CENTROMERE PROTEIN"/>
    <property type="match status" value="1"/>
</dbReference>
<dbReference type="GO" id="GO:0030496">
    <property type="term" value="C:midbody"/>
    <property type="evidence" value="ECO:0007669"/>
    <property type="project" value="TreeGrafter"/>
</dbReference>
<evidence type="ECO:0000313" key="11">
    <source>
        <dbReference type="Proteomes" id="UP000078541"/>
    </source>
</evidence>
<feature type="region of interest" description="Disordered" evidence="8">
    <location>
        <begin position="702"/>
        <end position="740"/>
    </location>
</feature>
<dbReference type="EMBL" id="KQ981948">
    <property type="protein sequence ID" value="KYN32573.1"/>
    <property type="molecule type" value="Genomic_DNA"/>
</dbReference>
<evidence type="ECO:0000256" key="3">
    <source>
        <dbReference type="ARBA" id="ARBA00010042"/>
    </source>
</evidence>
<sequence length="870" mass="100916">MNSRSKDEIRDIIRKDMLFIHNHGVELSNRLAEVLADNMSYVHELFTHLSQPSSGPLVAKTPKMLRKKVTQRIETILEDEVFQQENISPTSSLYSINEEERKENEVMGGRTKRGASKKAEDNIKKQSFILNDSAKKVKRESHIKRKKYNVSSSDEDNNENVSKYSKVEENITGIKGTTKRVTRKNSKQIVQPTIEKSKITEKAKEANEDNFELPILQYSSRRSSKSSENKEVNKVNDAIMPNIDDIEEPSMYEDAVGRPVPIMNSTLKHSLYMSEKGLNATVVLERLPNQPPKLNETVVIQKTINIKNSSSLKKTENVKNTLPNNTQPYKTPAQYDHNELLTDDESSPEVKRPKKQLNRKQPNKKETKDVLAISSEDETSNTPVKTFKNANVSTVTQESKTYKLNALFSPYAKESVKKRVEAFEQAVMHSPKSVDCTGAPTRITRTKTRAMATAEMQTETKTTEKNVAQILARKSLAKAKKISLARQKNNDELKENYFNFFYSLLLLYFPNKEQLPERINKLLTQTDKPNLKMQQLKTTPLSKTKLMQPVLSLNCLYTPSNKLSNYSKVITASRTNIVTGVESFIQPSKTITTSNSVEKLEEKRRHEEDARKKKDEALRLQTEEKKRKRQEKELKNKLAREAKEKQELEKRQKAEKEREEKAKLALLNQERHREEAEKKRLAQLQRIQEKEERRKLEEQQRLQRLQEQEETERLLAEQRRREQEAERRREAEARAQQAAAEALKQKNQLLAAQAKNKQQTNNKYQGTVNYVLDSEPDDDESDDESKPKHEIPYWAQAHIRKAQLAMQQYIPERIVYKFFNTRKCTPDLTELFHGIDRNRLKRTSSAIWKTPPRISMMEPEFVERKLPLKN</sequence>
<feature type="compositionally biased region" description="Polar residues" evidence="8">
    <location>
        <begin position="311"/>
        <end position="329"/>
    </location>
</feature>
<feature type="compositionally biased region" description="Basic and acidic residues" evidence="8">
    <location>
        <begin position="702"/>
        <end position="733"/>
    </location>
</feature>
<evidence type="ECO:0000259" key="9">
    <source>
        <dbReference type="Pfam" id="PF03941"/>
    </source>
</evidence>
<dbReference type="PANTHER" id="PTHR13142:SF1">
    <property type="entry name" value="INNER CENTROMERE PROTEIN"/>
    <property type="match status" value="1"/>
</dbReference>
<feature type="region of interest" description="Disordered" evidence="8">
    <location>
        <begin position="311"/>
        <end position="383"/>
    </location>
</feature>
<comment type="subcellular location">
    <subcellularLocation>
        <location evidence="2">Cytoplasm</location>
        <location evidence="2">Cytoskeleton</location>
        <location evidence="2">Spindle</location>
    </subcellularLocation>
    <subcellularLocation>
        <location evidence="1">Nucleus</location>
    </subcellularLocation>
</comment>